<comment type="caution">
    <text evidence="3">The sequence shown here is derived from an EMBL/GenBank/DDBJ whole genome shotgun (WGS) entry which is preliminary data.</text>
</comment>
<sequence>MPGDNPMEAARTIAGELPDLPHLAELPGRGPGADITGRAAALLVDIPVELAGPRGWRIAERPGRDLRRASSMLSADLDAMEETLDGYAGPLKIQLAGPWTLATTLEQPHSLNPALADPGLVADLASSLAEGVAAHVAEVAKRIPRAKLLVQFDEPALPAVLHGAVPTPSGLSRVRVVEDEVARERLRTVLAATHSYTAVHCCGHDIPFGIIMSAGADGISFDPGQLRKQDLDGFAEAAEAGLGMLIGALPTTGPRDSAQTGRSGRDERERPVPADTARIVRDLWRKMDLPSAQCAPQVVITPACGLAVASPKQARDALRWCREAAQVLPEMMGELG</sequence>
<dbReference type="Gene3D" id="3.20.20.210">
    <property type="match status" value="1"/>
</dbReference>
<evidence type="ECO:0000313" key="3">
    <source>
        <dbReference type="EMBL" id="TVZ07521.1"/>
    </source>
</evidence>
<feature type="region of interest" description="Disordered" evidence="1">
    <location>
        <begin position="247"/>
        <end position="275"/>
    </location>
</feature>
<evidence type="ECO:0000313" key="4">
    <source>
        <dbReference type="Proteomes" id="UP000460272"/>
    </source>
</evidence>
<accession>A0A6P2CC70</accession>
<dbReference type="SUPFAM" id="SSF51726">
    <property type="entry name" value="UROD/MetE-like"/>
    <property type="match status" value="1"/>
</dbReference>
<keyword evidence="4" id="KW-1185">Reference proteome</keyword>
<dbReference type="InterPro" id="IPR038071">
    <property type="entry name" value="UROD/MetE-like_sf"/>
</dbReference>
<dbReference type="GO" id="GO:0008270">
    <property type="term" value="F:zinc ion binding"/>
    <property type="evidence" value="ECO:0007669"/>
    <property type="project" value="InterPro"/>
</dbReference>
<dbReference type="Proteomes" id="UP000460272">
    <property type="component" value="Unassembled WGS sequence"/>
</dbReference>
<protein>
    <submittedName>
        <fullName evidence="3">Methionine synthase</fullName>
    </submittedName>
</protein>
<name>A0A6P2CC70_9ACTN</name>
<dbReference type="InterPro" id="IPR002629">
    <property type="entry name" value="Met_Synth_C/arc"/>
</dbReference>
<dbReference type="GO" id="GO:0009086">
    <property type="term" value="P:methionine biosynthetic process"/>
    <property type="evidence" value="ECO:0007669"/>
    <property type="project" value="InterPro"/>
</dbReference>
<proteinExistence type="predicted"/>
<dbReference type="GO" id="GO:0003871">
    <property type="term" value="F:5-methyltetrahydropteroyltriglutamate-homocysteine S-methyltransferase activity"/>
    <property type="evidence" value="ECO:0007669"/>
    <property type="project" value="InterPro"/>
</dbReference>
<dbReference type="AlphaFoldDB" id="A0A6P2CC70"/>
<organism evidence="3 4">
    <name type="scientific">Trebonia kvetii</name>
    <dbReference type="NCBI Taxonomy" id="2480626"/>
    <lineage>
        <taxon>Bacteria</taxon>
        <taxon>Bacillati</taxon>
        <taxon>Actinomycetota</taxon>
        <taxon>Actinomycetes</taxon>
        <taxon>Streptosporangiales</taxon>
        <taxon>Treboniaceae</taxon>
        <taxon>Trebonia</taxon>
    </lineage>
</organism>
<feature type="compositionally biased region" description="Basic and acidic residues" evidence="1">
    <location>
        <begin position="263"/>
        <end position="275"/>
    </location>
</feature>
<reference evidence="3 4" key="1">
    <citation type="submission" date="2018-11" db="EMBL/GenBank/DDBJ databases">
        <title>Trebonia kvetii gen.nov., sp.nov., a novel acidophilic actinobacterium, and proposal of the new actinobacterial family Treboniaceae fam. nov.</title>
        <authorList>
            <person name="Rapoport D."/>
            <person name="Sagova-Mareckova M."/>
            <person name="Sedlacek I."/>
            <person name="Provaznik J."/>
            <person name="Kralova S."/>
            <person name="Pavlinic D."/>
            <person name="Benes V."/>
            <person name="Kopecky J."/>
        </authorList>
    </citation>
    <scope>NUCLEOTIDE SEQUENCE [LARGE SCALE GENOMIC DNA]</scope>
    <source>
        <strain evidence="3 4">15Tr583</strain>
    </source>
</reference>
<dbReference type="EMBL" id="RPFW01000001">
    <property type="protein sequence ID" value="TVZ07521.1"/>
    <property type="molecule type" value="Genomic_DNA"/>
</dbReference>
<feature type="domain" description="Cobalamin-independent methionine synthase MetE C-terminal/archaeal" evidence="2">
    <location>
        <begin position="123"/>
        <end position="326"/>
    </location>
</feature>
<evidence type="ECO:0000256" key="1">
    <source>
        <dbReference type="SAM" id="MobiDB-lite"/>
    </source>
</evidence>
<evidence type="ECO:0000259" key="2">
    <source>
        <dbReference type="Pfam" id="PF01717"/>
    </source>
</evidence>
<dbReference type="OrthoDB" id="5242426at2"/>
<gene>
    <name evidence="3" type="ORF">EAS64_07975</name>
</gene>
<dbReference type="Pfam" id="PF01717">
    <property type="entry name" value="Meth_synt_2"/>
    <property type="match status" value="1"/>
</dbReference>